<evidence type="ECO:0000256" key="1">
    <source>
        <dbReference type="ARBA" id="ARBA00000707"/>
    </source>
</evidence>
<keyword evidence="5 6" id="KW-0788">Thiol protease</keyword>
<dbReference type="PANTHER" id="PTHR24006:SF733">
    <property type="entry name" value="RE52890P"/>
    <property type="match status" value="1"/>
</dbReference>
<dbReference type="PANTHER" id="PTHR24006">
    <property type="entry name" value="UBIQUITIN CARBOXYL-TERMINAL HYDROLASE"/>
    <property type="match status" value="1"/>
</dbReference>
<reference evidence="9 10" key="1">
    <citation type="journal article" date="2004" name="Science">
        <title>The Ashbya gossypii genome as a tool for mapping the ancient Saccharomyces cerevisiae genome.</title>
        <authorList>
            <person name="Dietrich F.S."/>
            <person name="Voegeli S."/>
            <person name="Brachat S."/>
            <person name="Lerch A."/>
            <person name="Gates K."/>
            <person name="Steiner S."/>
            <person name="Mohr C."/>
            <person name="Pohlmann R."/>
            <person name="Luedi P."/>
            <person name="Choi S."/>
            <person name="Wing R.A."/>
            <person name="Flavier A."/>
            <person name="Gaffney T.D."/>
            <person name="Philippsen P."/>
        </authorList>
    </citation>
    <scope>NUCLEOTIDE SEQUENCE [LARGE SCALE GENOMIC DNA]</scope>
    <source>
        <strain evidence="10">ATCC 10895 / CBS 109.51 / FGSC 9923 / NRRL Y-1056</strain>
    </source>
</reference>
<dbReference type="InParanoid" id="Q74Z36"/>
<keyword evidence="4 6" id="KW-0378">Hydrolase</keyword>
<dbReference type="EMBL" id="AE016820">
    <property type="protein sequence ID" value="AAS54860.2"/>
    <property type="molecule type" value="Genomic_DNA"/>
</dbReference>
<keyword evidence="3 6" id="KW-0645">Protease</keyword>
<dbReference type="Proteomes" id="UP000000591">
    <property type="component" value="Chromosome VII"/>
</dbReference>
<dbReference type="InterPro" id="IPR038765">
    <property type="entry name" value="Papain-like_cys_pep_sf"/>
</dbReference>
<sequence>MAFKKWLPRSEKHKRNGPGENGQGGEAELEEARGREDAGCVANGGGERKDGGEDAHREYLRYLQQTGEGRDGVQELLFARPAGKDRRLLPFGDGTPKVFGLENYGNTCYCNSVLQCLYNLKELRVNVLKYPTRAEPTERIRRPDSGLLRPRAASDSGPATTAVGGEGESARRASIGAPVPSTKGLVRRRSLNFFSRGAQARRGKDLQQNGTAPGLESQQNGGTKQEPEQNGDTQQSCNDSGNEFIYKEALDEDGTAADTNGATLALENVASRDNMAADPIMEMIHEGYGKVIVGRLQTKNAQLQRSLTTLTTMVHSESRNPSASSSTSTASSGTAAGSGALRQSSSPVYASNMSSEQRKKAALITGPVLCIDQPMHSNYFPSDMEPTLYNALKDVFECIAESNHMLGVVSPSHFVSVLRKENVLFNSMMHQDAHEFLNFLMNALSDSLQLQLQRLPDKSPENFIHTLFQGTMNNSIKCLTCDNITSNEEPFFDFAIPVSEDEEVNVQDILRDFHQREMLNGANKFYCDSCNGLQEAERTVGIKELPELLPLHLKRFKYSEKHQSNIKLFNVIHYPLNLRVCSTFDHAVCKDYELNGIVIHMGGGPQHGHYVAICKHELFGWLLYDDETVESVGEDAVLRFIGDVNDMTTAYVLFYKSKREDDDTPAELQDYNANIDQLLKYDDWMRRRSASSAVPVASYAATLEEVPEEKDSHYIRTSDNGTVKQKAKMFRLKRSKASCK</sequence>
<organism evidence="9 10">
    <name type="scientific">Eremothecium gossypii (strain ATCC 10895 / CBS 109.51 / FGSC 9923 / NRRL Y-1056)</name>
    <name type="common">Yeast</name>
    <name type="synonym">Ashbya gossypii</name>
    <dbReference type="NCBI Taxonomy" id="284811"/>
    <lineage>
        <taxon>Eukaryota</taxon>
        <taxon>Fungi</taxon>
        <taxon>Dikarya</taxon>
        <taxon>Ascomycota</taxon>
        <taxon>Saccharomycotina</taxon>
        <taxon>Saccharomycetes</taxon>
        <taxon>Saccharomycetales</taxon>
        <taxon>Saccharomycetaceae</taxon>
        <taxon>Eremothecium</taxon>
    </lineage>
</organism>
<accession>Q74Z36</accession>
<feature type="domain" description="USP" evidence="8">
    <location>
        <begin position="99"/>
        <end position="658"/>
    </location>
</feature>
<feature type="compositionally biased region" description="Polar residues" evidence="7">
    <location>
        <begin position="341"/>
        <end position="352"/>
    </location>
</feature>
<feature type="compositionally biased region" description="Polar residues" evidence="7">
    <location>
        <begin position="206"/>
        <end position="240"/>
    </location>
</feature>
<evidence type="ECO:0000256" key="3">
    <source>
        <dbReference type="ARBA" id="ARBA00022670"/>
    </source>
</evidence>
<dbReference type="FunFam" id="3.90.70.10:FF:000131">
    <property type="entry name" value="Ubiquitin carboxyl-terminal hydrolase"/>
    <property type="match status" value="1"/>
</dbReference>
<evidence type="ECO:0000256" key="7">
    <source>
        <dbReference type="SAM" id="MobiDB-lite"/>
    </source>
</evidence>
<name>Q74Z36_EREGS</name>
<dbReference type="PROSITE" id="PS00973">
    <property type="entry name" value="USP_2"/>
    <property type="match status" value="1"/>
</dbReference>
<evidence type="ECO:0000256" key="2">
    <source>
        <dbReference type="ARBA" id="ARBA00009085"/>
    </source>
</evidence>
<dbReference type="eggNOG" id="KOG1864">
    <property type="taxonomic scope" value="Eukaryota"/>
</dbReference>
<evidence type="ECO:0000256" key="6">
    <source>
        <dbReference type="RuleBase" id="RU366025"/>
    </source>
</evidence>
<feature type="compositionally biased region" description="Basic and acidic residues" evidence="7">
    <location>
        <begin position="46"/>
        <end position="55"/>
    </location>
</feature>
<dbReference type="GO" id="GO:0006508">
    <property type="term" value="P:proteolysis"/>
    <property type="evidence" value="ECO:0007669"/>
    <property type="project" value="UniProtKB-KW"/>
</dbReference>
<dbReference type="STRING" id="284811.Q74Z36"/>
<dbReference type="InterPro" id="IPR001394">
    <property type="entry name" value="Peptidase_C19_UCH"/>
</dbReference>
<feature type="compositionally biased region" description="Low complexity" evidence="7">
    <location>
        <begin position="322"/>
        <end position="340"/>
    </location>
</feature>
<dbReference type="EC" id="3.4.19.12" evidence="6"/>
<feature type="region of interest" description="Disordered" evidence="7">
    <location>
        <begin position="136"/>
        <end position="182"/>
    </location>
</feature>
<proteinExistence type="inferred from homology"/>
<dbReference type="OrthoDB" id="27652at2759"/>
<comment type="similarity">
    <text evidence="2 6">Belongs to the peptidase C19 family.</text>
</comment>
<dbReference type="Pfam" id="PF00443">
    <property type="entry name" value="UCH"/>
    <property type="match status" value="1"/>
</dbReference>
<protein>
    <recommendedName>
        <fullName evidence="6">Ubiquitin carboxyl-terminal hydrolase</fullName>
        <ecNumber evidence="6">3.4.19.12</ecNumber>
    </recommendedName>
</protein>
<dbReference type="InterPro" id="IPR050164">
    <property type="entry name" value="Peptidase_C19"/>
</dbReference>
<dbReference type="KEGG" id="ago:AGOS_AGR370W"/>
<dbReference type="AlphaFoldDB" id="Q74Z36"/>
<feature type="region of interest" description="Disordered" evidence="7">
    <location>
        <begin position="1"/>
        <end position="55"/>
    </location>
</feature>
<dbReference type="InterPro" id="IPR018200">
    <property type="entry name" value="USP_CS"/>
</dbReference>
<dbReference type="PROSITE" id="PS00972">
    <property type="entry name" value="USP_1"/>
    <property type="match status" value="1"/>
</dbReference>
<dbReference type="RefSeq" id="NP_987036.2">
    <property type="nucleotide sequence ID" value="NM_212098.2"/>
</dbReference>
<evidence type="ECO:0000313" key="10">
    <source>
        <dbReference type="Proteomes" id="UP000000591"/>
    </source>
</evidence>
<dbReference type="HOGENOM" id="CLU_008279_12_1_1"/>
<feature type="region of interest" description="Disordered" evidence="7">
    <location>
        <begin position="313"/>
        <end position="352"/>
    </location>
</feature>
<evidence type="ECO:0000313" key="9">
    <source>
        <dbReference type="EMBL" id="AAS54860.2"/>
    </source>
</evidence>
<dbReference type="GO" id="GO:0031647">
    <property type="term" value="P:regulation of protein stability"/>
    <property type="evidence" value="ECO:0000318"/>
    <property type="project" value="GO_Central"/>
</dbReference>
<feature type="region of interest" description="Disordered" evidence="7">
    <location>
        <begin position="197"/>
        <end position="240"/>
    </location>
</feature>
<dbReference type="GO" id="GO:0004843">
    <property type="term" value="F:cysteine-type deubiquitinase activity"/>
    <property type="evidence" value="ECO:0000318"/>
    <property type="project" value="GO_Central"/>
</dbReference>
<comment type="catalytic activity">
    <reaction evidence="1 6">
        <text>Thiol-dependent hydrolysis of ester, thioester, amide, peptide and isopeptide bonds formed by the C-terminal Gly of ubiquitin (a 76-residue protein attached to proteins as an intracellular targeting signal).</text>
        <dbReference type="EC" id="3.4.19.12"/>
    </reaction>
</comment>
<dbReference type="FunCoup" id="Q74Z36">
    <property type="interactions" value="435"/>
</dbReference>
<dbReference type="InterPro" id="IPR028889">
    <property type="entry name" value="USP"/>
</dbReference>
<dbReference type="OMA" id="PMHGHYV"/>
<dbReference type="GO" id="GO:0016579">
    <property type="term" value="P:protein deubiquitination"/>
    <property type="evidence" value="ECO:0007669"/>
    <property type="project" value="InterPro"/>
</dbReference>
<dbReference type="PROSITE" id="PS50235">
    <property type="entry name" value="USP_3"/>
    <property type="match status" value="1"/>
</dbReference>
<dbReference type="SUPFAM" id="SSF54001">
    <property type="entry name" value="Cysteine proteinases"/>
    <property type="match status" value="1"/>
</dbReference>
<evidence type="ECO:0000259" key="8">
    <source>
        <dbReference type="PROSITE" id="PS50235"/>
    </source>
</evidence>
<dbReference type="GO" id="GO:0005634">
    <property type="term" value="C:nucleus"/>
    <property type="evidence" value="ECO:0000318"/>
    <property type="project" value="GO_Central"/>
</dbReference>
<reference evidence="10" key="2">
    <citation type="journal article" date="2013" name="G3 (Bethesda)">
        <title>Genomes of Ashbya fungi isolated from insects reveal four mating-type loci, numerous translocations, lack of transposons, and distinct gene duplications.</title>
        <authorList>
            <person name="Dietrich F.S."/>
            <person name="Voegeli S."/>
            <person name="Kuo S."/>
            <person name="Philippsen P."/>
        </authorList>
    </citation>
    <scope>GENOME REANNOTATION</scope>
    <source>
        <strain evidence="10">ATCC 10895 / CBS 109.51 / FGSC 9923 / NRRL Y-1056</strain>
    </source>
</reference>
<gene>
    <name evidence="9" type="ORF">AGOS_AGR370W</name>
</gene>
<evidence type="ECO:0000256" key="4">
    <source>
        <dbReference type="ARBA" id="ARBA00022801"/>
    </source>
</evidence>
<dbReference type="GeneID" id="4623339"/>
<dbReference type="Gene3D" id="3.90.70.10">
    <property type="entry name" value="Cysteine proteinases"/>
    <property type="match status" value="2"/>
</dbReference>
<dbReference type="GO" id="GO:0005829">
    <property type="term" value="C:cytosol"/>
    <property type="evidence" value="ECO:0000318"/>
    <property type="project" value="GO_Central"/>
</dbReference>
<keyword evidence="10" id="KW-1185">Reference proteome</keyword>
<evidence type="ECO:0000256" key="5">
    <source>
        <dbReference type="ARBA" id="ARBA00022807"/>
    </source>
</evidence>
<keyword evidence="6" id="KW-0833">Ubl conjugation pathway</keyword>